<sequence length="62" mass="6949">RISIILKYDNLDELACAQVWHTFLDCEDGKDESQAIATKSDSDAVITTSHLEKILDISIKNL</sequence>
<dbReference type="Proteomes" id="UP000789901">
    <property type="component" value="Unassembled WGS sequence"/>
</dbReference>
<reference evidence="1 2" key="1">
    <citation type="submission" date="2021-06" db="EMBL/GenBank/DDBJ databases">
        <authorList>
            <person name="Kallberg Y."/>
            <person name="Tangrot J."/>
            <person name="Rosling A."/>
        </authorList>
    </citation>
    <scope>NUCLEOTIDE SEQUENCE [LARGE SCALE GENOMIC DNA]</scope>
    <source>
        <strain evidence="1 2">120-4 pot B 10/14</strain>
    </source>
</reference>
<name>A0ABN7WML3_GIGMA</name>
<keyword evidence="2" id="KW-1185">Reference proteome</keyword>
<gene>
    <name evidence="1" type="ORF">GMARGA_LOCUS32721</name>
</gene>
<feature type="non-terminal residue" evidence="1">
    <location>
        <position position="1"/>
    </location>
</feature>
<proteinExistence type="predicted"/>
<evidence type="ECO:0000313" key="1">
    <source>
        <dbReference type="EMBL" id="CAG8835754.1"/>
    </source>
</evidence>
<protein>
    <submittedName>
        <fullName evidence="1">20148_t:CDS:1</fullName>
    </submittedName>
</protein>
<organism evidence="1 2">
    <name type="scientific">Gigaspora margarita</name>
    <dbReference type="NCBI Taxonomy" id="4874"/>
    <lineage>
        <taxon>Eukaryota</taxon>
        <taxon>Fungi</taxon>
        <taxon>Fungi incertae sedis</taxon>
        <taxon>Mucoromycota</taxon>
        <taxon>Glomeromycotina</taxon>
        <taxon>Glomeromycetes</taxon>
        <taxon>Diversisporales</taxon>
        <taxon>Gigasporaceae</taxon>
        <taxon>Gigaspora</taxon>
    </lineage>
</organism>
<accession>A0ABN7WML3</accession>
<dbReference type="EMBL" id="CAJVQB010052125">
    <property type="protein sequence ID" value="CAG8835754.1"/>
    <property type="molecule type" value="Genomic_DNA"/>
</dbReference>
<evidence type="ECO:0000313" key="2">
    <source>
        <dbReference type="Proteomes" id="UP000789901"/>
    </source>
</evidence>
<comment type="caution">
    <text evidence="1">The sequence shown here is derived from an EMBL/GenBank/DDBJ whole genome shotgun (WGS) entry which is preliminary data.</text>
</comment>